<accession>A0A094XAX7</accession>
<keyword evidence="1" id="KW-1133">Transmembrane helix</keyword>
<comment type="caution">
    <text evidence="2">The sequence shown here is derived from an EMBL/GenBank/DDBJ whole genome shotgun (WGS) entry which is preliminary data.</text>
</comment>
<keyword evidence="1" id="KW-0472">Membrane</keyword>
<name>A0A094XAX7_ALKAL</name>
<reference evidence="2 3" key="1">
    <citation type="journal article" date="2014" name="Genome Announc.">
        <title>Draft Genome Sequence of Bacillus alcalophilus AV1934, a Classic Alkaliphile Isolated from Human Feces in 1934.</title>
        <authorList>
            <person name="Attie O."/>
            <person name="Jayaprakash A."/>
            <person name="Shah H."/>
            <person name="Paulsen I.T."/>
            <person name="Morino M."/>
            <person name="Takahashi Y."/>
            <person name="Narumi I."/>
            <person name="Sachidanandam R."/>
            <person name="Satoh K."/>
            <person name="Ito M."/>
            <person name="Krulwich T.A."/>
        </authorList>
    </citation>
    <scope>NUCLEOTIDE SEQUENCE [LARGE SCALE GENOMIC DNA]</scope>
    <source>
        <strain evidence="2 3">AV1934</strain>
    </source>
</reference>
<dbReference type="EMBL" id="ALPT02000092">
    <property type="protein sequence ID" value="KGA95940.1"/>
    <property type="molecule type" value="Genomic_DNA"/>
</dbReference>
<evidence type="ECO:0000313" key="3">
    <source>
        <dbReference type="Proteomes" id="UP000002754"/>
    </source>
</evidence>
<proteinExistence type="predicted"/>
<sequence length="103" mass="11701">MIFFFNWNHSFQYTVNTFTYIITRATFPNNGEFGLSISAVNSFVERIFLSRRVALGLLFIGFGLHWGAMIPFGAFIHLLLTSLRLYDSLCSFDSSAFDIIAAL</sequence>
<evidence type="ECO:0000313" key="2">
    <source>
        <dbReference type="EMBL" id="KGA95940.1"/>
    </source>
</evidence>
<feature type="transmembrane region" description="Helical" evidence="1">
    <location>
        <begin position="53"/>
        <end position="79"/>
    </location>
</feature>
<gene>
    <name evidence="2" type="ORF">BALCAV_0219385</name>
</gene>
<dbReference type="STRING" id="1218173.BALCAV_0219385"/>
<dbReference type="AlphaFoldDB" id="A0A094XAX7"/>
<keyword evidence="1" id="KW-0812">Transmembrane</keyword>
<evidence type="ECO:0000256" key="1">
    <source>
        <dbReference type="SAM" id="Phobius"/>
    </source>
</evidence>
<dbReference type="Proteomes" id="UP000002754">
    <property type="component" value="Unassembled WGS sequence"/>
</dbReference>
<protein>
    <submittedName>
        <fullName evidence="2">Uncharacterized protein</fullName>
    </submittedName>
</protein>
<keyword evidence="3" id="KW-1185">Reference proteome</keyword>
<organism evidence="2 3">
    <name type="scientific">Alkalihalobacillus alcalophilus ATCC 27647 = CGMCC 1.3604</name>
    <dbReference type="NCBI Taxonomy" id="1218173"/>
    <lineage>
        <taxon>Bacteria</taxon>
        <taxon>Bacillati</taxon>
        <taxon>Bacillota</taxon>
        <taxon>Bacilli</taxon>
        <taxon>Bacillales</taxon>
        <taxon>Bacillaceae</taxon>
        <taxon>Alkalihalobacillus</taxon>
    </lineage>
</organism>